<proteinExistence type="predicted"/>
<sequence>MADKKLSVEGQRLVDGMRLAVKRVIEQAKRNDEELVVWRDGKVVRLKAKEL</sequence>
<evidence type="ECO:0000313" key="1">
    <source>
        <dbReference type="EMBL" id="GAA4451887.1"/>
    </source>
</evidence>
<organism evidence="1 2">
    <name type="scientific">Nibrella saemangeumensis</name>
    <dbReference type="NCBI Taxonomy" id="1084526"/>
    <lineage>
        <taxon>Bacteria</taxon>
        <taxon>Pseudomonadati</taxon>
        <taxon>Bacteroidota</taxon>
        <taxon>Cytophagia</taxon>
        <taxon>Cytophagales</taxon>
        <taxon>Spirosomataceae</taxon>
        <taxon>Nibrella</taxon>
    </lineage>
</organism>
<reference evidence="2" key="1">
    <citation type="journal article" date="2019" name="Int. J. Syst. Evol. Microbiol.">
        <title>The Global Catalogue of Microorganisms (GCM) 10K type strain sequencing project: providing services to taxonomists for standard genome sequencing and annotation.</title>
        <authorList>
            <consortium name="The Broad Institute Genomics Platform"/>
            <consortium name="The Broad Institute Genome Sequencing Center for Infectious Disease"/>
            <person name="Wu L."/>
            <person name="Ma J."/>
        </authorList>
    </citation>
    <scope>NUCLEOTIDE SEQUENCE [LARGE SCALE GENOMIC DNA]</scope>
    <source>
        <strain evidence="2">JCM 17927</strain>
    </source>
</reference>
<dbReference type="EMBL" id="BAABHD010000021">
    <property type="protein sequence ID" value="GAA4451887.1"/>
    <property type="molecule type" value="Genomic_DNA"/>
</dbReference>
<gene>
    <name evidence="1" type="ORF">GCM10023189_14390</name>
</gene>
<dbReference type="Proteomes" id="UP001501175">
    <property type="component" value="Unassembled WGS sequence"/>
</dbReference>
<dbReference type="RefSeq" id="WP_345242027.1">
    <property type="nucleotide sequence ID" value="NZ_BAABHD010000021.1"/>
</dbReference>
<protein>
    <submittedName>
        <fullName evidence="1">Uncharacterized protein</fullName>
    </submittedName>
</protein>
<evidence type="ECO:0000313" key="2">
    <source>
        <dbReference type="Proteomes" id="UP001501175"/>
    </source>
</evidence>
<name>A0ABP8MJU5_9BACT</name>
<comment type="caution">
    <text evidence="1">The sequence shown here is derived from an EMBL/GenBank/DDBJ whole genome shotgun (WGS) entry which is preliminary data.</text>
</comment>
<accession>A0ABP8MJU5</accession>
<keyword evidence="2" id="KW-1185">Reference proteome</keyword>